<dbReference type="Gene3D" id="3.30.70.20">
    <property type="match status" value="1"/>
</dbReference>
<dbReference type="GO" id="GO:0051536">
    <property type="term" value="F:iron-sulfur cluster binding"/>
    <property type="evidence" value="ECO:0007669"/>
    <property type="project" value="UniProtKB-KW"/>
</dbReference>
<evidence type="ECO:0000256" key="1">
    <source>
        <dbReference type="ARBA" id="ARBA00022723"/>
    </source>
</evidence>
<keyword evidence="6" id="KW-1185">Reference proteome</keyword>
<dbReference type="SUPFAM" id="SSF54862">
    <property type="entry name" value="4Fe-4S ferredoxins"/>
    <property type="match status" value="1"/>
</dbReference>
<dbReference type="Pfam" id="PF12838">
    <property type="entry name" value="Fer4_7"/>
    <property type="match status" value="1"/>
</dbReference>
<evidence type="ECO:0000256" key="3">
    <source>
        <dbReference type="ARBA" id="ARBA00023014"/>
    </source>
</evidence>
<dbReference type="GO" id="GO:0046872">
    <property type="term" value="F:metal ion binding"/>
    <property type="evidence" value="ECO:0007669"/>
    <property type="project" value="UniProtKB-KW"/>
</dbReference>
<dbReference type="AlphaFoldDB" id="A0A833HNR6"/>
<gene>
    <name evidence="5" type="ORF">F8153_08575</name>
</gene>
<proteinExistence type="predicted"/>
<dbReference type="Proteomes" id="UP000465601">
    <property type="component" value="Unassembled WGS sequence"/>
</dbReference>
<dbReference type="EMBL" id="WBZB01000025">
    <property type="protein sequence ID" value="KAB3529843.1"/>
    <property type="molecule type" value="Genomic_DNA"/>
</dbReference>
<evidence type="ECO:0000256" key="2">
    <source>
        <dbReference type="ARBA" id="ARBA00023004"/>
    </source>
</evidence>
<dbReference type="InterPro" id="IPR017896">
    <property type="entry name" value="4Fe4S_Fe-S-bd"/>
</dbReference>
<accession>A0A833HNR6</accession>
<dbReference type="PROSITE" id="PS00198">
    <property type="entry name" value="4FE4S_FER_1"/>
    <property type="match status" value="1"/>
</dbReference>
<keyword evidence="3" id="KW-0411">Iron-sulfur</keyword>
<evidence type="ECO:0000259" key="4">
    <source>
        <dbReference type="PROSITE" id="PS51379"/>
    </source>
</evidence>
<dbReference type="PROSITE" id="PS51379">
    <property type="entry name" value="4FE4S_FER_2"/>
    <property type="match status" value="2"/>
</dbReference>
<keyword evidence="1" id="KW-0479">Metal-binding</keyword>
<evidence type="ECO:0000313" key="5">
    <source>
        <dbReference type="EMBL" id="KAB3529843.1"/>
    </source>
</evidence>
<organism evidence="5 6">
    <name type="scientific">Alkaliphilus serpentinus</name>
    <dbReference type="NCBI Taxonomy" id="1482731"/>
    <lineage>
        <taxon>Bacteria</taxon>
        <taxon>Bacillati</taxon>
        <taxon>Bacillota</taxon>
        <taxon>Clostridia</taxon>
        <taxon>Peptostreptococcales</taxon>
        <taxon>Natronincolaceae</taxon>
        <taxon>Alkaliphilus</taxon>
    </lineage>
</organism>
<protein>
    <submittedName>
        <fullName evidence="5">4Fe-4S dicluster domain-containing protein</fullName>
    </submittedName>
</protein>
<keyword evidence="2" id="KW-0408">Iron</keyword>
<name>A0A833HNR6_9FIRM</name>
<dbReference type="PANTHER" id="PTHR43122:SF1">
    <property type="entry name" value="IRON-SULFUR-BINDING PROTEIN"/>
    <property type="match status" value="1"/>
</dbReference>
<sequence length="69" mass="7667">MRLEKVKILSQYCKSCNLCVDICPKKILAIGDKSNQKGYFTVVCTDQEKCISCALCATVCPDVAIEVYK</sequence>
<evidence type="ECO:0000313" key="6">
    <source>
        <dbReference type="Proteomes" id="UP000465601"/>
    </source>
</evidence>
<dbReference type="PANTHER" id="PTHR43122">
    <property type="entry name" value="FERREDOXIN SUBUNIT OF PYRUVATE:FLAVODOXIN OXIDOREDUCTASE-RELATED"/>
    <property type="match status" value="1"/>
</dbReference>
<feature type="domain" description="4Fe-4S ferredoxin-type" evidence="4">
    <location>
        <begin position="4"/>
        <end position="33"/>
    </location>
</feature>
<dbReference type="OrthoDB" id="9804603at2"/>
<comment type="caution">
    <text evidence="5">The sequence shown here is derived from an EMBL/GenBank/DDBJ whole genome shotgun (WGS) entry which is preliminary data.</text>
</comment>
<reference evidence="5 6" key="1">
    <citation type="submission" date="2019-10" db="EMBL/GenBank/DDBJ databases">
        <title>Alkaliphilus serpentinus sp. nov. and Alkaliphilus pronyensis sp. nov., two novel anaerobic alkaliphilic species isolated from the serpentinized-hosted hydrothermal field of the Prony Bay (New Caledonia).</title>
        <authorList>
            <person name="Postec A."/>
        </authorList>
    </citation>
    <scope>NUCLEOTIDE SEQUENCE [LARGE SCALE GENOMIC DNA]</scope>
    <source>
        <strain evidence="5 6">LacT</strain>
    </source>
</reference>
<dbReference type="InterPro" id="IPR017900">
    <property type="entry name" value="4Fe4S_Fe_S_CS"/>
</dbReference>
<feature type="domain" description="4Fe-4S ferredoxin-type" evidence="4">
    <location>
        <begin position="41"/>
        <end position="69"/>
    </location>
</feature>